<reference evidence="7 8" key="1">
    <citation type="submission" date="2019-08" db="EMBL/GenBank/DDBJ databases">
        <title>Archangium and Cystobacter genomes.</title>
        <authorList>
            <person name="Chen I.-C.K."/>
            <person name="Wielgoss S."/>
        </authorList>
    </citation>
    <scope>NUCLEOTIDE SEQUENCE [LARGE SCALE GENOMIC DNA]</scope>
    <source>
        <strain evidence="7 8">Cbm 6</strain>
    </source>
</reference>
<dbReference type="SUPFAM" id="SSF46785">
    <property type="entry name" value="Winged helix' DNA-binding domain"/>
    <property type="match status" value="1"/>
</dbReference>
<dbReference type="PRINTS" id="PR00039">
    <property type="entry name" value="HTHLYSR"/>
</dbReference>
<dbReference type="SUPFAM" id="SSF53850">
    <property type="entry name" value="Periplasmic binding protein-like II"/>
    <property type="match status" value="1"/>
</dbReference>
<evidence type="ECO:0000256" key="2">
    <source>
        <dbReference type="ARBA" id="ARBA00023015"/>
    </source>
</evidence>
<keyword evidence="3" id="KW-0238">DNA-binding</keyword>
<dbReference type="InterPro" id="IPR036388">
    <property type="entry name" value="WH-like_DNA-bd_sf"/>
</dbReference>
<keyword evidence="8" id="KW-1185">Reference proteome</keyword>
<evidence type="ECO:0000259" key="6">
    <source>
        <dbReference type="PROSITE" id="PS50931"/>
    </source>
</evidence>
<dbReference type="InterPro" id="IPR036390">
    <property type="entry name" value="WH_DNA-bd_sf"/>
</dbReference>
<dbReference type="Gene3D" id="3.40.190.290">
    <property type="match status" value="1"/>
</dbReference>
<evidence type="ECO:0000256" key="1">
    <source>
        <dbReference type="ARBA" id="ARBA00009437"/>
    </source>
</evidence>
<organism evidence="7 8">
    <name type="scientific">Archangium minus</name>
    <dbReference type="NCBI Taxonomy" id="83450"/>
    <lineage>
        <taxon>Bacteria</taxon>
        <taxon>Pseudomonadati</taxon>
        <taxon>Myxococcota</taxon>
        <taxon>Myxococcia</taxon>
        <taxon>Myxococcales</taxon>
        <taxon>Cystobacterineae</taxon>
        <taxon>Archangiaceae</taxon>
        <taxon>Archangium</taxon>
    </lineage>
</organism>
<evidence type="ECO:0000313" key="8">
    <source>
        <dbReference type="Proteomes" id="UP001611383"/>
    </source>
</evidence>
<gene>
    <name evidence="7" type="ORF">F0U60_31300</name>
</gene>
<sequence>MPEDVDAEGEPQQEITRHRIREAGDGERGVFWGCRELHGVSPVGRGRAEPRLVLAASTCSSQRRLRTWSRGKTAVPEWKKQGPVLLEGLMPLIVFVRAVDNQGFSAAARQLGLTPSAVSKQVAHLEERLGTRLLRRTTHHLSLTEAGSIFYQHCQRVLGELEDARLAMAALAERPRGTLRISAPTVLGEVHVGAAAAAFQESFPEVQVELEASDQVVDLVEDGFDAAVRIAGTLKDSALVVRRLAAEDRVLCASPFYLQRAGRPRTPEDLAHHECLLFKPGRVVREWQLQGSEGPRSVKVQGRFVANNNLVLRQAALLGRGIANLPRYLVLEELRSGALVSLLTEHPVTHRHIYLVYPHRQLTPPKVRAFADFLARYFQRILGQPETRT</sequence>
<comment type="similarity">
    <text evidence="1">Belongs to the LysR transcriptional regulatory family.</text>
</comment>
<dbReference type="InterPro" id="IPR005119">
    <property type="entry name" value="LysR_subst-bd"/>
</dbReference>
<dbReference type="CDD" id="cd08422">
    <property type="entry name" value="PBP2_CrgA_like"/>
    <property type="match status" value="1"/>
</dbReference>
<dbReference type="InterPro" id="IPR000847">
    <property type="entry name" value="LysR_HTH_N"/>
</dbReference>
<evidence type="ECO:0000256" key="5">
    <source>
        <dbReference type="SAM" id="MobiDB-lite"/>
    </source>
</evidence>
<dbReference type="Gene3D" id="1.10.10.10">
    <property type="entry name" value="Winged helix-like DNA-binding domain superfamily/Winged helix DNA-binding domain"/>
    <property type="match status" value="1"/>
</dbReference>
<dbReference type="PANTHER" id="PTHR30537">
    <property type="entry name" value="HTH-TYPE TRANSCRIPTIONAL REGULATOR"/>
    <property type="match status" value="1"/>
</dbReference>
<dbReference type="Proteomes" id="UP001611383">
    <property type="component" value="Chromosome"/>
</dbReference>
<evidence type="ECO:0000256" key="4">
    <source>
        <dbReference type="ARBA" id="ARBA00023163"/>
    </source>
</evidence>
<name>A0ABY9WYA3_9BACT</name>
<evidence type="ECO:0000256" key="3">
    <source>
        <dbReference type="ARBA" id="ARBA00023125"/>
    </source>
</evidence>
<proteinExistence type="inferred from homology"/>
<dbReference type="PANTHER" id="PTHR30537:SF5">
    <property type="entry name" value="HTH-TYPE TRANSCRIPTIONAL ACTIVATOR TTDR-RELATED"/>
    <property type="match status" value="1"/>
</dbReference>
<dbReference type="Pfam" id="PF03466">
    <property type="entry name" value="LysR_substrate"/>
    <property type="match status" value="1"/>
</dbReference>
<protein>
    <submittedName>
        <fullName evidence="7">LysR family transcriptional regulator</fullName>
    </submittedName>
</protein>
<keyword evidence="2" id="KW-0805">Transcription regulation</keyword>
<keyword evidence="4" id="KW-0804">Transcription</keyword>
<feature type="compositionally biased region" description="Acidic residues" evidence="5">
    <location>
        <begin position="1"/>
        <end position="11"/>
    </location>
</feature>
<accession>A0ABY9WYA3</accession>
<dbReference type="Pfam" id="PF00126">
    <property type="entry name" value="HTH_1"/>
    <property type="match status" value="1"/>
</dbReference>
<dbReference type="PROSITE" id="PS50931">
    <property type="entry name" value="HTH_LYSR"/>
    <property type="match status" value="1"/>
</dbReference>
<dbReference type="InterPro" id="IPR058163">
    <property type="entry name" value="LysR-type_TF_proteobact-type"/>
</dbReference>
<feature type="region of interest" description="Disordered" evidence="5">
    <location>
        <begin position="1"/>
        <end position="20"/>
    </location>
</feature>
<dbReference type="EMBL" id="CP043494">
    <property type="protein sequence ID" value="WNG48128.1"/>
    <property type="molecule type" value="Genomic_DNA"/>
</dbReference>
<feature type="domain" description="HTH lysR-type" evidence="6">
    <location>
        <begin position="92"/>
        <end position="144"/>
    </location>
</feature>
<evidence type="ECO:0000313" key="7">
    <source>
        <dbReference type="EMBL" id="WNG48128.1"/>
    </source>
</evidence>